<gene>
    <name evidence="1" type="ORF">AVEN_76896_1</name>
</gene>
<dbReference type="Proteomes" id="UP000499080">
    <property type="component" value="Unassembled WGS sequence"/>
</dbReference>
<sequence>MQDTDFIGVKVLIRIGDRCGGQSNNNHTDNYALALLAKQPASNLRR</sequence>
<organism evidence="1 2">
    <name type="scientific">Araneus ventricosus</name>
    <name type="common">Orbweaver spider</name>
    <name type="synonym">Epeira ventricosa</name>
    <dbReference type="NCBI Taxonomy" id="182803"/>
    <lineage>
        <taxon>Eukaryota</taxon>
        <taxon>Metazoa</taxon>
        <taxon>Ecdysozoa</taxon>
        <taxon>Arthropoda</taxon>
        <taxon>Chelicerata</taxon>
        <taxon>Arachnida</taxon>
        <taxon>Araneae</taxon>
        <taxon>Araneomorphae</taxon>
        <taxon>Entelegynae</taxon>
        <taxon>Araneoidea</taxon>
        <taxon>Araneidae</taxon>
        <taxon>Araneus</taxon>
    </lineage>
</organism>
<protein>
    <submittedName>
        <fullName evidence="1">Uncharacterized protein</fullName>
    </submittedName>
</protein>
<name>A0A4Y2R2Y8_ARAVE</name>
<dbReference type="EMBL" id="BGPR01142197">
    <property type="protein sequence ID" value="GBN69983.1"/>
    <property type="molecule type" value="Genomic_DNA"/>
</dbReference>
<proteinExistence type="predicted"/>
<dbReference type="AlphaFoldDB" id="A0A4Y2R2Y8"/>
<evidence type="ECO:0000313" key="2">
    <source>
        <dbReference type="Proteomes" id="UP000499080"/>
    </source>
</evidence>
<reference evidence="1 2" key="1">
    <citation type="journal article" date="2019" name="Sci. Rep.">
        <title>Orb-weaving spider Araneus ventricosus genome elucidates the spidroin gene catalogue.</title>
        <authorList>
            <person name="Kono N."/>
            <person name="Nakamura H."/>
            <person name="Ohtoshi R."/>
            <person name="Moran D.A.P."/>
            <person name="Shinohara A."/>
            <person name="Yoshida Y."/>
            <person name="Fujiwara M."/>
            <person name="Mori M."/>
            <person name="Tomita M."/>
            <person name="Arakawa K."/>
        </authorList>
    </citation>
    <scope>NUCLEOTIDE SEQUENCE [LARGE SCALE GENOMIC DNA]</scope>
</reference>
<keyword evidence="2" id="KW-1185">Reference proteome</keyword>
<comment type="caution">
    <text evidence="1">The sequence shown here is derived from an EMBL/GenBank/DDBJ whole genome shotgun (WGS) entry which is preliminary data.</text>
</comment>
<accession>A0A4Y2R2Y8</accession>
<evidence type="ECO:0000313" key="1">
    <source>
        <dbReference type="EMBL" id="GBN69983.1"/>
    </source>
</evidence>